<dbReference type="Pfam" id="PF01884">
    <property type="entry name" value="PcrB"/>
    <property type="match status" value="1"/>
</dbReference>
<dbReference type="EC" id="2.5.1.n9" evidence="9 10"/>
<dbReference type="NCBIfam" id="NF003197">
    <property type="entry name" value="PRK04169.1-1"/>
    <property type="match status" value="1"/>
</dbReference>
<dbReference type="HOGENOM" id="CLU_095211_0_0_9"/>
<evidence type="ECO:0000256" key="4">
    <source>
        <dbReference type="ARBA" id="ARBA00022842"/>
    </source>
</evidence>
<dbReference type="FunFam" id="3.20.20.390:FF:000001">
    <property type="entry name" value="Heptaprenylglyceryl phosphate synthase"/>
    <property type="match status" value="1"/>
</dbReference>
<dbReference type="EMBL" id="CP009920">
    <property type="protein sequence ID" value="AJI21115.1"/>
    <property type="molecule type" value="Genomic_DNA"/>
</dbReference>
<dbReference type="InterPro" id="IPR039074">
    <property type="entry name" value="GGGP/HepGP_synthase_I"/>
</dbReference>
<reference evidence="11 12" key="1">
    <citation type="journal article" date="2015" name="Genome Announc.">
        <title>Complete genome sequences for 35 biothreat assay-relevant bacillus species.</title>
        <authorList>
            <person name="Johnson S.L."/>
            <person name="Daligault H.E."/>
            <person name="Davenport K.W."/>
            <person name="Jaissle J."/>
            <person name="Frey K.G."/>
            <person name="Ladner J.T."/>
            <person name="Broomall S.M."/>
            <person name="Bishop-Lilly K.A."/>
            <person name="Bruce D.C."/>
            <person name="Gibbons H.S."/>
            <person name="Coyne S.R."/>
            <person name="Lo C.C."/>
            <person name="Meincke L."/>
            <person name="Munk A.C."/>
            <person name="Koroleva G.I."/>
            <person name="Rosenzweig C.N."/>
            <person name="Palacios G.F."/>
            <person name="Redden C.L."/>
            <person name="Minogue T.D."/>
            <person name="Chain P.S."/>
        </authorList>
    </citation>
    <scope>NUCLEOTIDE SEQUENCE [LARGE SCALE GENOMIC DNA]</scope>
    <source>
        <strain evidence="12">ATCC 14581 / DSM 32 / JCM 2506 / NBRC 15308 / NCIMB 9376 / NCTC 10342 / NRRL B-14308 / VKM B-512</strain>
    </source>
</reference>
<comment type="function">
    <text evidence="10">Prenyltransferase that catalyzes in vivo the transfer of the heptaprenyl moiety of heptaprenyl pyrophosphate (HepPP; 35 carbon atoms) to the C3 hydroxyl of sn-glycerol-1-phosphate (G1P), producing heptaprenylglyceryl phosphate (HepGP). This reaction is an ether-bond-formation step in the biosynthesis of archaea-type G1P-based membrane lipids found in Bacillales.</text>
</comment>
<accession>A0A0B6A860</accession>
<evidence type="ECO:0000256" key="5">
    <source>
        <dbReference type="ARBA" id="ARBA00023098"/>
    </source>
</evidence>
<dbReference type="Proteomes" id="UP000031829">
    <property type="component" value="Chromosome"/>
</dbReference>
<dbReference type="AlphaFoldDB" id="A0A0B6A860"/>
<keyword evidence="6 10" id="KW-0594">Phospholipid biosynthesis</keyword>
<evidence type="ECO:0000313" key="11">
    <source>
        <dbReference type="EMBL" id="AJI21115.1"/>
    </source>
</evidence>
<evidence type="ECO:0000256" key="7">
    <source>
        <dbReference type="ARBA" id="ARBA00023264"/>
    </source>
</evidence>
<feature type="binding site" evidence="10">
    <location>
        <position position="40"/>
    </location>
    <ligand>
        <name>Mg(2+)</name>
        <dbReference type="ChEBI" id="CHEBI:18420"/>
    </ligand>
</feature>
<evidence type="ECO:0000256" key="2">
    <source>
        <dbReference type="ARBA" id="ARBA00022679"/>
    </source>
</evidence>
<dbReference type="PANTHER" id="PTHR40029:SF2">
    <property type="entry name" value="HEPTAPRENYLGLYCERYL PHOSPHATE SYNTHASE"/>
    <property type="match status" value="1"/>
</dbReference>
<organism evidence="11 12">
    <name type="scientific">Priestia megaterium (strain ATCC 14581 / DSM 32 / CCUG 1817 / JCM 2506 / NBRC 15308 / NCIMB 9376 / NCTC 10342 / NRRL B-14308 / VKM B-512 / Ford 19)</name>
    <name type="common">Bacillus megaterium</name>
    <dbReference type="NCBI Taxonomy" id="1348623"/>
    <lineage>
        <taxon>Bacteria</taxon>
        <taxon>Bacillati</taxon>
        <taxon>Bacillota</taxon>
        <taxon>Bacilli</taxon>
        <taxon>Bacillales</taxon>
        <taxon>Bacillaceae</taxon>
        <taxon>Priestia</taxon>
    </lineage>
</organism>
<evidence type="ECO:0000256" key="8">
    <source>
        <dbReference type="ARBA" id="ARBA00048318"/>
    </source>
</evidence>
<keyword evidence="3 10" id="KW-0479">Metal-binding</keyword>
<sequence length="232" mass="25916">MYDIKEWRHVFKLDPNKEISDADLEKICESGTDAVLVGGSDGVTLDNVLQLLMRIRRYTVPCALEVSTIDSVTPGFDSYFIPTVLNSKDPKWIVDLHHAAMKEYGEIMDWDEIFVEGYCVLNPEAKVAALTEAKTDLDAEDVVAYARMAERMFHLPVFYLEYSGTYGDPELVAEVKNSLNETKLFYGGGIETKEQASEMGELADTVIVGNVIYTNLSEALKTVKAVKKNIAQ</sequence>
<dbReference type="KEGG" id="bmeg:BG04_2577"/>
<dbReference type="PANTHER" id="PTHR40029">
    <property type="match status" value="1"/>
</dbReference>
<feature type="binding site" evidence="10">
    <location>
        <position position="189"/>
    </location>
    <ligand>
        <name>sn-glycerol 1-phosphate</name>
        <dbReference type="ChEBI" id="CHEBI:57685"/>
    </ligand>
</feature>
<comment type="similarity">
    <text evidence="10">Belongs to the GGGP/HepGP synthase family. Group I subfamily.</text>
</comment>
<dbReference type="GeneID" id="93640648"/>
<evidence type="ECO:0000313" key="12">
    <source>
        <dbReference type="Proteomes" id="UP000031829"/>
    </source>
</evidence>
<keyword evidence="1 10" id="KW-0444">Lipid biosynthesis</keyword>
<dbReference type="HAMAP" id="MF_00112">
    <property type="entry name" value="GGGP_HepGP_synthase"/>
    <property type="match status" value="1"/>
</dbReference>
<dbReference type="CDD" id="cd02812">
    <property type="entry name" value="PcrB_like"/>
    <property type="match status" value="1"/>
</dbReference>
<dbReference type="InterPro" id="IPR038597">
    <property type="entry name" value="GGGP/HepGP_synthase_sf"/>
</dbReference>
<evidence type="ECO:0000256" key="6">
    <source>
        <dbReference type="ARBA" id="ARBA00023209"/>
    </source>
</evidence>
<evidence type="ECO:0000256" key="3">
    <source>
        <dbReference type="ARBA" id="ARBA00022723"/>
    </source>
</evidence>
<proteinExistence type="inferred from homology"/>
<comment type="caution">
    <text evidence="10">Lacks conserved residue(s) required for the propagation of feature annotation.</text>
</comment>
<dbReference type="NCBIfam" id="NF003199">
    <property type="entry name" value="PRK04169.1-3"/>
    <property type="match status" value="1"/>
</dbReference>
<feature type="binding site" evidence="10">
    <location>
        <begin position="159"/>
        <end position="164"/>
    </location>
    <ligand>
        <name>sn-glycerol 1-phosphate</name>
        <dbReference type="ChEBI" id="CHEBI:57685"/>
    </ligand>
</feature>
<dbReference type="Gene3D" id="3.20.20.390">
    <property type="entry name" value="FMN-linked oxidoreductases"/>
    <property type="match status" value="1"/>
</dbReference>
<dbReference type="InterPro" id="IPR008205">
    <property type="entry name" value="GGGP_HepGP_synthase"/>
</dbReference>
<comment type="subunit">
    <text evidence="10">Homodimer.</text>
</comment>
<evidence type="ECO:0000256" key="1">
    <source>
        <dbReference type="ARBA" id="ARBA00022516"/>
    </source>
</evidence>
<dbReference type="GO" id="GO:0000287">
    <property type="term" value="F:magnesium ion binding"/>
    <property type="evidence" value="ECO:0007669"/>
    <property type="project" value="UniProtKB-UniRule"/>
</dbReference>
<gene>
    <name evidence="10" type="primary">pcrB</name>
    <name evidence="11" type="ORF">BG04_2577</name>
</gene>
<dbReference type="NCBIfam" id="TIGR01768">
    <property type="entry name" value="GGGP-family"/>
    <property type="match status" value="1"/>
</dbReference>
<keyword evidence="7 10" id="KW-1208">Phospholipid metabolism</keyword>
<dbReference type="UniPathway" id="UPA00940"/>
<feature type="binding site" evidence="10">
    <location>
        <begin position="209"/>
        <end position="210"/>
    </location>
    <ligand>
        <name>sn-glycerol 1-phosphate</name>
        <dbReference type="ChEBI" id="CHEBI:57685"/>
    </ligand>
</feature>
<evidence type="ECO:0000256" key="10">
    <source>
        <dbReference type="HAMAP-Rule" id="MF_00112"/>
    </source>
</evidence>
<keyword evidence="2 10" id="KW-0808">Transferase</keyword>
<comment type="cofactor">
    <cofactor evidence="10">
        <name>Mg(2+)</name>
        <dbReference type="ChEBI" id="CHEBI:18420"/>
    </cofactor>
</comment>
<feature type="binding site" evidence="10">
    <location>
        <position position="12"/>
    </location>
    <ligand>
        <name>sn-glycerol 1-phosphate</name>
        <dbReference type="ChEBI" id="CHEBI:57685"/>
    </ligand>
</feature>
<keyword evidence="5 10" id="KW-0443">Lipid metabolism</keyword>
<name>A0A0B6A860_PRIM2</name>
<comment type="catalytic activity">
    <reaction evidence="8 10">
        <text>sn-glycerol 1-phosphate + all-trans-heptaprenyl diphosphate = 3-heptaprenyl-sn-glycero-1-phosphate + diphosphate</text>
        <dbReference type="Rhea" id="RHEA:33495"/>
        <dbReference type="ChEBI" id="CHEBI:33019"/>
        <dbReference type="ChEBI" id="CHEBI:57685"/>
        <dbReference type="ChEBI" id="CHEBI:58206"/>
        <dbReference type="ChEBI" id="CHEBI:64781"/>
        <dbReference type="EC" id="2.5.1.n9"/>
    </reaction>
</comment>
<dbReference type="GO" id="GO:0046474">
    <property type="term" value="P:glycerophospholipid biosynthetic process"/>
    <property type="evidence" value="ECO:0007669"/>
    <property type="project" value="UniProtKB-UniRule"/>
</dbReference>
<dbReference type="GO" id="GO:0120536">
    <property type="term" value="F:heptaprenylglyceryl phosphate synthase activity"/>
    <property type="evidence" value="ECO:0007669"/>
    <property type="project" value="UniProtKB-ARBA"/>
</dbReference>
<dbReference type="RefSeq" id="WP_016762776.1">
    <property type="nucleotide sequence ID" value="NZ_BCVB01000013.1"/>
</dbReference>
<comment type="pathway">
    <text evidence="10">Membrane lipid metabolism; glycerophospholipid metabolism.</text>
</comment>
<protein>
    <recommendedName>
        <fullName evidence="9 10">Heptaprenylglyceryl phosphate synthase</fullName>
        <shortName evidence="10">HepGP synthase</shortName>
        <ecNumber evidence="9 10">2.5.1.n9</ecNumber>
    </recommendedName>
    <alternativeName>
        <fullName evidence="10">Glycerol-1-phosphate heptaprenyltransferase</fullName>
    </alternativeName>
</protein>
<keyword evidence="4 10" id="KW-0460">Magnesium</keyword>
<dbReference type="SUPFAM" id="SSF51395">
    <property type="entry name" value="FMN-linked oxidoreductases"/>
    <property type="match status" value="1"/>
</dbReference>
<evidence type="ECO:0000256" key="9">
    <source>
        <dbReference type="ARBA" id="ARBA00066888"/>
    </source>
</evidence>
<feature type="binding site" evidence="10">
    <location>
        <position position="14"/>
    </location>
    <ligand>
        <name>Mg(2+)</name>
        <dbReference type="ChEBI" id="CHEBI:18420"/>
    </ligand>
</feature>